<reference evidence="4 5" key="1">
    <citation type="journal article" date="2016" name="Microb. Cell Fact.">
        <title>Dissection of exopolysaccharide biosynthesis in Kozakia baliensis.</title>
        <authorList>
            <person name="Brandt J.U."/>
            <person name="Jakob F."/>
            <person name="Behr J."/>
            <person name="Geissler A.J."/>
            <person name="Vogel R.F."/>
        </authorList>
    </citation>
    <scope>NUCLEOTIDE SEQUENCE [LARGE SCALE GENOMIC DNA]</scope>
    <source>
        <strain evidence="4 5">DSM 14400</strain>
        <plasmid evidence="5">Plasmid pkb14400_3</plasmid>
    </source>
</reference>
<keyword evidence="1 2" id="KW-0378">Hydrolase</keyword>
<comment type="catalytic activity">
    <reaction evidence="2">
        <text>alpha-D-glucosamine 6-phosphate + H2O = beta-D-fructose 6-phosphate + NH4(+)</text>
        <dbReference type="Rhea" id="RHEA:12172"/>
        <dbReference type="ChEBI" id="CHEBI:15377"/>
        <dbReference type="ChEBI" id="CHEBI:28938"/>
        <dbReference type="ChEBI" id="CHEBI:57634"/>
        <dbReference type="ChEBI" id="CHEBI:75989"/>
        <dbReference type="EC" id="3.5.99.6"/>
    </reaction>
</comment>
<comment type="caution">
    <text evidence="2">Lacks conserved residue(s) required for the propagation of feature annotation.</text>
</comment>
<dbReference type="UniPathway" id="UPA00629">
    <property type="reaction ID" value="UER00684"/>
</dbReference>
<dbReference type="PANTHER" id="PTHR11280">
    <property type="entry name" value="GLUCOSAMINE-6-PHOSPHATE ISOMERASE"/>
    <property type="match status" value="1"/>
</dbReference>
<dbReference type="InterPro" id="IPR037171">
    <property type="entry name" value="NagB/RpiA_transferase-like"/>
</dbReference>
<protein>
    <recommendedName>
        <fullName evidence="2">Glucosamine-6-phosphate deaminase</fullName>
        <ecNumber evidence="2">3.5.99.6</ecNumber>
    </recommendedName>
    <alternativeName>
        <fullName evidence="2">GlcN6P deaminase</fullName>
        <shortName evidence="2">GNPDA</shortName>
    </alternativeName>
    <alternativeName>
        <fullName evidence="2">Glucosamine-6-phosphate isomerase</fullName>
    </alternativeName>
</protein>
<organism evidence="4 5">
    <name type="scientific">Kozakia baliensis</name>
    <dbReference type="NCBI Taxonomy" id="153496"/>
    <lineage>
        <taxon>Bacteria</taxon>
        <taxon>Pseudomonadati</taxon>
        <taxon>Pseudomonadota</taxon>
        <taxon>Alphaproteobacteria</taxon>
        <taxon>Acetobacterales</taxon>
        <taxon>Acetobacteraceae</taxon>
        <taxon>Kozakia</taxon>
    </lineage>
</organism>
<feature type="active site" description="For ring-opening step" evidence="2">
    <location>
        <position position="143"/>
    </location>
</feature>
<dbReference type="GO" id="GO:0006046">
    <property type="term" value="P:N-acetylglucosamine catabolic process"/>
    <property type="evidence" value="ECO:0007669"/>
    <property type="project" value="UniProtKB-UniRule"/>
</dbReference>
<dbReference type="HAMAP" id="MF_01241">
    <property type="entry name" value="GlcN6P_deamin"/>
    <property type="match status" value="1"/>
</dbReference>
<gene>
    <name evidence="2" type="primary">nagB</name>
    <name evidence="4" type="ORF">A0U89_15605</name>
</gene>
<accession>A0A1D8UYK6</accession>
<dbReference type="GO" id="GO:0005737">
    <property type="term" value="C:cytoplasm"/>
    <property type="evidence" value="ECO:0007669"/>
    <property type="project" value="TreeGrafter"/>
</dbReference>
<dbReference type="CDD" id="cd01399">
    <property type="entry name" value="GlcN6P_deaminase"/>
    <property type="match status" value="1"/>
</dbReference>
<dbReference type="EMBL" id="CP014677">
    <property type="protein sequence ID" value="AOX18735.1"/>
    <property type="molecule type" value="Genomic_DNA"/>
</dbReference>
<dbReference type="NCBIfam" id="TIGR00502">
    <property type="entry name" value="nagB"/>
    <property type="match status" value="1"/>
</dbReference>
<dbReference type="GO" id="GO:0004342">
    <property type="term" value="F:glucosamine-6-phosphate deaminase activity"/>
    <property type="evidence" value="ECO:0007669"/>
    <property type="project" value="UniProtKB-UniRule"/>
</dbReference>
<name>A0A1D8UYK6_9PROT</name>
<dbReference type="OrthoDB" id="9791139at2"/>
<feature type="active site" description="Proton acceptor; for ring-opening step" evidence="2">
    <location>
        <position position="138"/>
    </location>
</feature>
<dbReference type="KEGG" id="kba:A0U89_15605"/>
<dbReference type="Proteomes" id="UP000179145">
    <property type="component" value="Plasmid pKB14400_3"/>
</dbReference>
<comment type="pathway">
    <text evidence="2">Amino-sugar metabolism; N-acetylneuraminate degradation; D-fructose 6-phosphate from N-acetylneuraminate: step 5/5.</text>
</comment>
<dbReference type="InterPro" id="IPR006148">
    <property type="entry name" value="Glc/Gal-6P_isomerase"/>
</dbReference>
<dbReference type="PANTHER" id="PTHR11280:SF5">
    <property type="entry name" value="GLUCOSAMINE-6-PHOSPHATE ISOMERASE"/>
    <property type="match status" value="1"/>
</dbReference>
<dbReference type="RefSeq" id="WP_070404179.1">
    <property type="nucleotide sequence ID" value="NZ_BJVW01000012.1"/>
</dbReference>
<dbReference type="GO" id="GO:0019262">
    <property type="term" value="P:N-acetylneuraminate catabolic process"/>
    <property type="evidence" value="ECO:0007669"/>
    <property type="project" value="UniProtKB-UniRule"/>
</dbReference>
<keyword evidence="2" id="KW-0119">Carbohydrate metabolism</keyword>
<dbReference type="Gene3D" id="3.40.50.1360">
    <property type="match status" value="1"/>
</dbReference>
<dbReference type="AlphaFoldDB" id="A0A1D8UYK6"/>
<dbReference type="InterPro" id="IPR004547">
    <property type="entry name" value="Glucosamine6P_isomerase"/>
</dbReference>
<dbReference type="EC" id="3.5.99.6" evidence="2"/>
<dbReference type="GO" id="GO:0042802">
    <property type="term" value="F:identical protein binding"/>
    <property type="evidence" value="ECO:0007669"/>
    <property type="project" value="TreeGrafter"/>
</dbReference>
<feature type="active site" description="Proton acceptor; for enolization step" evidence="2">
    <location>
        <position position="67"/>
    </location>
</feature>
<evidence type="ECO:0000313" key="5">
    <source>
        <dbReference type="Proteomes" id="UP000179145"/>
    </source>
</evidence>
<evidence type="ECO:0000313" key="4">
    <source>
        <dbReference type="EMBL" id="AOX18735.1"/>
    </source>
</evidence>
<dbReference type="Pfam" id="PF01182">
    <property type="entry name" value="Glucosamine_iso"/>
    <property type="match status" value="1"/>
</dbReference>
<proteinExistence type="inferred from homology"/>
<comment type="function">
    <text evidence="2">Catalyzes the reversible isomerization-deamination of glucosamine 6-phosphate (GlcN6P) to form fructose 6-phosphate (Fru6P) and ammonium ion.</text>
</comment>
<geneLocation type="plasmid" evidence="5">
    <name>pkb14400_3</name>
</geneLocation>
<evidence type="ECO:0000256" key="2">
    <source>
        <dbReference type="HAMAP-Rule" id="MF_01241"/>
    </source>
</evidence>
<dbReference type="GO" id="GO:0006043">
    <property type="term" value="P:glucosamine catabolic process"/>
    <property type="evidence" value="ECO:0007669"/>
    <property type="project" value="TreeGrafter"/>
</dbReference>
<comment type="similarity">
    <text evidence="2">Belongs to the glucosamine/galactosamine-6-phosphate isomerase family. NagB subfamily.</text>
</comment>
<keyword evidence="4" id="KW-0614">Plasmid</keyword>
<evidence type="ECO:0000256" key="1">
    <source>
        <dbReference type="ARBA" id="ARBA00022801"/>
    </source>
</evidence>
<feature type="domain" description="Glucosamine/galactosamine-6-phosphate isomerase" evidence="3">
    <location>
        <begin position="11"/>
        <end position="226"/>
    </location>
</feature>
<sequence>MKLIIENDAGTAATAAAQLIAEEIGTHDTPVLGLATGRTMEGIYARLAQAHEQGTLDFSCVTSFNLDEYVGLSAEDPRSYHYYMQDHLFRFVNIDLHRTHLPDGAATDLDAECAAYEAQIARSGGIDLQLLGIGDTGHIGFNEPPSSFDTRTRCVELDEATREQNAAMFGGDPNAVPHEALTMGVGTILDARRLLLVATGPAKAGIVAKALEGPITPEVSASAIRLHKNYVIILDEASAAELSPATLAHAQRNA</sequence>
<keyword evidence="5" id="KW-1185">Reference proteome</keyword>
<evidence type="ECO:0000259" key="3">
    <source>
        <dbReference type="Pfam" id="PF01182"/>
    </source>
</evidence>
<dbReference type="GO" id="GO:0005975">
    <property type="term" value="P:carbohydrate metabolic process"/>
    <property type="evidence" value="ECO:0007669"/>
    <property type="project" value="InterPro"/>
</dbReference>
<dbReference type="SUPFAM" id="SSF100950">
    <property type="entry name" value="NagB/RpiA/CoA transferase-like"/>
    <property type="match status" value="1"/>
</dbReference>